<evidence type="ECO:0000256" key="6">
    <source>
        <dbReference type="ARBA" id="ARBA00022490"/>
    </source>
</evidence>
<evidence type="ECO:0000256" key="8">
    <source>
        <dbReference type="ARBA" id="ARBA00022837"/>
    </source>
</evidence>
<comment type="similarity">
    <text evidence="4 11">Belongs to the aldose epimerase family.</text>
</comment>
<dbReference type="InterPro" id="IPR008183">
    <property type="entry name" value="Aldose_1/G6P_1-epimerase"/>
</dbReference>
<comment type="catalytic activity">
    <reaction evidence="11">
        <text>alpha-D-glucose = beta-D-glucose</text>
        <dbReference type="Rhea" id="RHEA:10264"/>
        <dbReference type="ChEBI" id="CHEBI:15903"/>
        <dbReference type="ChEBI" id="CHEBI:17925"/>
        <dbReference type="EC" id="5.1.3.3"/>
    </reaction>
</comment>
<dbReference type="GO" id="GO:0004034">
    <property type="term" value="F:aldose 1-epimerase activity"/>
    <property type="evidence" value="ECO:0007669"/>
    <property type="project" value="UniProtKB-EC"/>
</dbReference>
<reference evidence="16 17" key="1">
    <citation type="submission" date="2018-06" db="EMBL/GenBank/DDBJ databases">
        <title>Genomic Encyclopedia of Archaeal and Bacterial Type Strains, Phase II (KMG-II): from individual species to whole genera.</title>
        <authorList>
            <person name="Goeker M."/>
        </authorList>
    </citation>
    <scope>NUCLEOTIDE SEQUENCE [LARGE SCALE GENOMIC DNA]</scope>
    <source>
        <strain evidence="16 17">DSM 6779</strain>
    </source>
</reference>
<dbReference type="NCBIfam" id="NF008277">
    <property type="entry name" value="PRK11055.1"/>
    <property type="match status" value="1"/>
</dbReference>
<name>A0A2W7NCT7_9BACT</name>
<feature type="active site" description="Proton donor" evidence="12">
    <location>
        <position position="212"/>
    </location>
</feature>
<dbReference type="CDD" id="cd09019">
    <property type="entry name" value="galactose_mutarotase_like"/>
    <property type="match status" value="1"/>
</dbReference>
<feature type="chain" id="PRO_5016176828" description="Aldose 1-epimerase" evidence="15">
    <location>
        <begin position="20"/>
        <end position="376"/>
    </location>
</feature>
<evidence type="ECO:0000256" key="14">
    <source>
        <dbReference type="PIRSR" id="PIRSR005096-3"/>
    </source>
</evidence>
<dbReference type="GO" id="GO:0006006">
    <property type="term" value="P:glucose metabolic process"/>
    <property type="evidence" value="ECO:0007669"/>
    <property type="project" value="TreeGrafter"/>
</dbReference>
<evidence type="ECO:0000256" key="2">
    <source>
        <dbReference type="ARBA" id="ARBA00004496"/>
    </source>
</evidence>
<feature type="binding site" evidence="13">
    <location>
        <position position="276"/>
    </location>
    <ligand>
        <name>beta-D-galactose</name>
        <dbReference type="ChEBI" id="CHEBI:27667"/>
    </ligand>
</feature>
<dbReference type="EC" id="5.1.3.3" evidence="11"/>
<protein>
    <recommendedName>
        <fullName evidence="11">Aldose 1-epimerase</fullName>
        <ecNumber evidence="11">5.1.3.3</ecNumber>
    </recommendedName>
</protein>
<dbReference type="EMBL" id="QKZK01000007">
    <property type="protein sequence ID" value="PZX18185.1"/>
    <property type="molecule type" value="Genomic_DNA"/>
</dbReference>
<evidence type="ECO:0000256" key="11">
    <source>
        <dbReference type="PIRNR" id="PIRNR005096"/>
    </source>
</evidence>
<feature type="active site" description="Proton acceptor" evidence="12">
    <location>
        <position position="341"/>
    </location>
</feature>
<comment type="subunit">
    <text evidence="5">Monomer.</text>
</comment>
<keyword evidence="17" id="KW-1185">Reference proteome</keyword>
<keyword evidence="7" id="KW-0597">Phosphoprotein</keyword>
<dbReference type="PROSITE" id="PS51257">
    <property type="entry name" value="PROKAR_LIPOPROTEIN"/>
    <property type="match status" value="1"/>
</dbReference>
<evidence type="ECO:0000256" key="13">
    <source>
        <dbReference type="PIRSR" id="PIRSR005096-2"/>
    </source>
</evidence>
<feature type="signal peptide" evidence="15">
    <location>
        <begin position="1"/>
        <end position="19"/>
    </location>
</feature>
<dbReference type="PANTHER" id="PTHR10091">
    <property type="entry name" value="ALDOSE-1-EPIMERASE"/>
    <property type="match status" value="1"/>
</dbReference>
<evidence type="ECO:0000256" key="4">
    <source>
        <dbReference type="ARBA" id="ARBA00006206"/>
    </source>
</evidence>
<evidence type="ECO:0000256" key="12">
    <source>
        <dbReference type="PIRSR" id="PIRSR005096-1"/>
    </source>
</evidence>
<dbReference type="GO" id="GO:0030246">
    <property type="term" value="F:carbohydrate binding"/>
    <property type="evidence" value="ECO:0007669"/>
    <property type="project" value="InterPro"/>
</dbReference>
<dbReference type="PIRSF" id="PIRSF005096">
    <property type="entry name" value="GALM"/>
    <property type="match status" value="1"/>
</dbReference>
<comment type="subcellular location">
    <subcellularLocation>
        <location evidence="2">Cytoplasm</location>
    </subcellularLocation>
</comment>
<sequence length="376" mass="40604">MSMKTFVKVNQMLSVAVVAAGLFACNCEKKSCQPIQEEAWGQLPSGDSVKLFTLTSKTGIEVKITTYGGAVTSIKTPDNKGQMGNIVLGFDSLAPYVKGTPYFGALIGRFGNRIAQGRFTLNDSTYQLATNDGANHLHGGIKGFDKVVWTANPTTSCCGAPALELTYVSKDGEEGYPGNMSVKVVYALEDNDLKITYEATTDKACPVNLTNHAYYNLSGTGTILDHELTIDALEYTPVDSTLIPTGELVKVEGTPFDFIKPFAIGARIDQVPGGYDHNFVLTPVAADSLRFAGRLTDPKSGRTMEIMTTEPGLQFYSGNFLDGTLQTGDWSLVKYSGLCLETQHFPDSPNKANFPSVILNPGEKYTSTTIMKFGVK</sequence>
<gene>
    <name evidence="16" type="ORF">LX69_01225</name>
</gene>
<dbReference type="AlphaFoldDB" id="A0A2W7NCT7"/>
<accession>A0A2W7NCT7</accession>
<keyword evidence="9 11" id="KW-0413">Isomerase</keyword>
<evidence type="ECO:0000313" key="16">
    <source>
        <dbReference type="EMBL" id="PZX18185.1"/>
    </source>
</evidence>
<feature type="binding site" evidence="14">
    <location>
        <begin position="112"/>
        <end position="113"/>
    </location>
    <ligand>
        <name>beta-D-galactose</name>
        <dbReference type="ChEBI" id="CHEBI:27667"/>
    </ligand>
</feature>
<evidence type="ECO:0000313" key="17">
    <source>
        <dbReference type="Proteomes" id="UP000249239"/>
    </source>
</evidence>
<dbReference type="Gene3D" id="2.70.98.10">
    <property type="match status" value="1"/>
</dbReference>
<dbReference type="FunFam" id="2.70.98.10:FF:000003">
    <property type="entry name" value="Aldose 1-epimerase"/>
    <property type="match status" value="1"/>
</dbReference>
<feature type="binding site" evidence="14">
    <location>
        <begin position="212"/>
        <end position="214"/>
    </location>
    <ligand>
        <name>beta-D-galactose</name>
        <dbReference type="ChEBI" id="CHEBI:27667"/>
    </ligand>
</feature>
<evidence type="ECO:0000256" key="10">
    <source>
        <dbReference type="ARBA" id="ARBA00023277"/>
    </source>
</evidence>
<dbReference type="InterPro" id="IPR047215">
    <property type="entry name" value="Galactose_mutarotase-like"/>
</dbReference>
<dbReference type="InterPro" id="IPR015443">
    <property type="entry name" value="Aldose_1-epimerase"/>
</dbReference>
<comment type="caution">
    <text evidence="16">The sequence shown here is derived from an EMBL/GenBank/DDBJ whole genome shotgun (WGS) entry which is preliminary data.</text>
</comment>
<proteinExistence type="inferred from homology"/>
<evidence type="ECO:0000256" key="5">
    <source>
        <dbReference type="ARBA" id="ARBA00011245"/>
    </source>
</evidence>
<organism evidence="16 17">
    <name type="scientific">Breznakibacter xylanolyticus</name>
    <dbReference type="NCBI Taxonomy" id="990"/>
    <lineage>
        <taxon>Bacteria</taxon>
        <taxon>Pseudomonadati</taxon>
        <taxon>Bacteroidota</taxon>
        <taxon>Bacteroidia</taxon>
        <taxon>Marinilabiliales</taxon>
        <taxon>Marinilabiliaceae</taxon>
        <taxon>Breznakibacter</taxon>
    </lineage>
</organism>
<evidence type="ECO:0000256" key="9">
    <source>
        <dbReference type="ARBA" id="ARBA00023235"/>
    </source>
</evidence>
<keyword evidence="8" id="KW-0106">Calcium</keyword>
<keyword evidence="6" id="KW-0963">Cytoplasm</keyword>
<keyword evidence="10 11" id="KW-0119">Carbohydrate metabolism</keyword>
<comment type="pathway">
    <text evidence="3 11">Carbohydrate metabolism; hexose metabolism.</text>
</comment>
<dbReference type="PANTHER" id="PTHR10091:SF0">
    <property type="entry name" value="GALACTOSE MUTAROTASE"/>
    <property type="match status" value="1"/>
</dbReference>
<dbReference type="InterPro" id="IPR011013">
    <property type="entry name" value="Gal_mutarotase_sf_dom"/>
</dbReference>
<dbReference type="GO" id="GO:0005737">
    <property type="term" value="C:cytoplasm"/>
    <property type="evidence" value="ECO:0007669"/>
    <property type="project" value="UniProtKB-SubCell"/>
</dbReference>
<keyword evidence="15" id="KW-0732">Signal</keyword>
<evidence type="ECO:0000256" key="3">
    <source>
        <dbReference type="ARBA" id="ARBA00005028"/>
    </source>
</evidence>
<comment type="cofactor">
    <cofactor evidence="1">
        <name>Ca(2+)</name>
        <dbReference type="ChEBI" id="CHEBI:29108"/>
    </cofactor>
</comment>
<dbReference type="UniPathway" id="UPA00242"/>
<dbReference type="Pfam" id="PF01263">
    <property type="entry name" value="Aldose_epim"/>
    <property type="match status" value="1"/>
</dbReference>
<evidence type="ECO:0000256" key="7">
    <source>
        <dbReference type="ARBA" id="ARBA00022553"/>
    </source>
</evidence>
<dbReference type="SUPFAM" id="SSF74650">
    <property type="entry name" value="Galactose mutarotase-like"/>
    <property type="match status" value="1"/>
</dbReference>
<dbReference type="InterPro" id="IPR014718">
    <property type="entry name" value="GH-type_carb-bd"/>
</dbReference>
<evidence type="ECO:0000256" key="1">
    <source>
        <dbReference type="ARBA" id="ARBA00001913"/>
    </source>
</evidence>
<evidence type="ECO:0000256" key="15">
    <source>
        <dbReference type="SAM" id="SignalP"/>
    </source>
</evidence>
<dbReference type="Proteomes" id="UP000249239">
    <property type="component" value="Unassembled WGS sequence"/>
</dbReference>
<dbReference type="GO" id="GO:0033499">
    <property type="term" value="P:galactose catabolic process via UDP-galactose, Leloir pathway"/>
    <property type="evidence" value="ECO:0007669"/>
    <property type="project" value="TreeGrafter"/>
</dbReference>